<keyword evidence="3" id="KW-0067">ATP-binding</keyword>
<dbReference type="KEGG" id="vg:23681254"/>
<evidence type="ECO:0000256" key="2">
    <source>
        <dbReference type="PIRSR" id="PIRSR000705-1"/>
    </source>
</evidence>
<keyword evidence="5" id="KW-0808">Transferase</keyword>
<feature type="domain" description="Deoxynucleoside kinase" evidence="4">
    <location>
        <begin position="9"/>
        <end position="210"/>
    </location>
</feature>
<gene>
    <name evidence="5" type="ORF">LDL_051</name>
</gene>
<keyword evidence="1" id="KW-0237">DNA synthesis</keyword>
<protein>
    <submittedName>
        <fullName evidence="5">Deoxynucleoside kinase</fullName>
    </submittedName>
</protein>
<dbReference type="GO" id="GO:0019136">
    <property type="term" value="F:deoxynucleoside kinase activity"/>
    <property type="evidence" value="ECO:0007669"/>
    <property type="project" value="InterPro"/>
</dbReference>
<dbReference type="EMBL" id="KM514685">
    <property type="protein sequence ID" value="AIS73909.1"/>
    <property type="molecule type" value="Genomic_DNA"/>
</dbReference>
<keyword evidence="5" id="KW-0418">Kinase</keyword>
<dbReference type="GO" id="GO:0071897">
    <property type="term" value="P:DNA biosynthetic process"/>
    <property type="evidence" value="ECO:0007669"/>
    <property type="project" value="UniProtKB-KW"/>
</dbReference>
<dbReference type="Gene3D" id="3.40.50.300">
    <property type="entry name" value="P-loop containing nucleotide triphosphate hydrolases"/>
    <property type="match status" value="1"/>
</dbReference>
<evidence type="ECO:0000313" key="5">
    <source>
        <dbReference type="EMBL" id="AIS73909.1"/>
    </source>
</evidence>
<dbReference type="PIRSF" id="PIRSF000705">
    <property type="entry name" value="DNK"/>
    <property type="match status" value="1"/>
</dbReference>
<dbReference type="GeneID" id="23681254"/>
<dbReference type="Proteomes" id="UP000030928">
    <property type="component" value="Segment"/>
</dbReference>
<keyword evidence="3" id="KW-0547">Nucleotide-binding</keyword>
<sequence>MIINVVAPFGTGKSSLVSLLSQDINAKPYFETVNDSIILPKYYANGEESRKQLSFALQVEFLNKRFKMLKSANKQELAVLDSDLIADSVCYKVIHDRGEASDAEYKLYLDLLQNMLMSTIDDSNGYYPALFVYLDIDREKEVENIIKRGREMELDENLIEYYYSINQGFKDWYNGYSQSPVLKIDCTSLDFVNNVNDQNFVLDTIEQKLVDLGLKSQEWFDKIKAKRVFYTVDFFKTDL</sequence>
<evidence type="ECO:0000256" key="3">
    <source>
        <dbReference type="PIRSR" id="PIRSR000705-3"/>
    </source>
</evidence>
<evidence type="ECO:0000313" key="6">
    <source>
        <dbReference type="Proteomes" id="UP000030928"/>
    </source>
</evidence>
<dbReference type="PANTHER" id="PTHR10513:SF35">
    <property type="entry name" value="DEOXYADENOSINE KINASE"/>
    <property type="match status" value="1"/>
</dbReference>
<dbReference type="InterPro" id="IPR031314">
    <property type="entry name" value="DNK_dom"/>
</dbReference>
<dbReference type="InterPro" id="IPR002624">
    <property type="entry name" value="DCK/DGK"/>
</dbReference>
<evidence type="ECO:0000256" key="1">
    <source>
        <dbReference type="ARBA" id="ARBA00022634"/>
    </source>
</evidence>
<reference evidence="5 6" key="1">
    <citation type="journal article" date="2014" name="Appl. Environ. Microbiol.">
        <title>Genome and proteome analysis of bacteriophage Ldl1 reveals the existence of a novel phage group infecting Lactobacillus delbrueckii subsp. Lactis.</title>
        <authorList>
            <person name="Casey E."/>
            <person name="Mahony J."/>
            <person name="Neve H."/>
            <person name="Noben J.P."/>
            <person name="Bello F.D."/>
            <person name="van Sinderen D."/>
        </authorList>
    </citation>
    <scope>NUCLEOTIDE SEQUENCE [LARGE SCALE GENOMIC DNA]</scope>
    <source>
        <strain evidence="5">Ldl1</strain>
    </source>
</reference>
<keyword evidence="6" id="KW-1185">Reference proteome</keyword>
<organism evidence="5 6">
    <name type="scientific">Lactobacillus phage Ldl1</name>
    <dbReference type="NCBI Taxonomy" id="1552735"/>
    <lineage>
        <taxon>Viruses</taxon>
        <taxon>Duplodnaviria</taxon>
        <taxon>Heunggongvirae</taxon>
        <taxon>Uroviricota</taxon>
        <taxon>Caudoviricetes</taxon>
        <taxon>Tybeckvirinae</taxon>
        <taxon>Lidleunavirus</taxon>
        <taxon>Lidleunavirus Ldl1</taxon>
    </lineage>
</organism>
<dbReference type="GO" id="GO:0005524">
    <property type="term" value="F:ATP binding"/>
    <property type="evidence" value="ECO:0007669"/>
    <property type="project" value="UniProtKB-KW"/>
</dbReference>
<dbReference type="InterPro" id="IPR027417">
    <property type="entry name" value="P-loop_NTPase"/>
</dbReference>
<feature type="binding site" evidence="3">
    <location>
        <begin position="189"/>
        <end position="191"/>
    </location>
    <ligand>
        <name>ATP</name>
        <dbReference type="ChEBI" id="CHEBI:30616"/>
    </ligand>
</feature>
<dbReference type="SUPFAM" id="SSF52540">
    <property type="entry name" value="P-loop containing nucleoside triphosphate hydrolases"/>
    <property type="match status" value="1"/>
</dbReference>
<accession>A0A0A7DN00</accession>
<dbReference type="Pfam" id="PF01712">
    <property type="entry name" value="dNK"/>
    <property type="match status" value="1"/>
</dbReference>
<evidence type="ECO:0000259" key="4">
    <source>
        <dbReference type="Pfam" id="PF01712"/>
    </source>
</evidence>
<proteinExistence type="predicted"/>
<dbReference type="InterPro" id="IPR050566">
    <property type="entry name" value="Deoxyribonucleoside_kinase"/>
</dbReference>
<feature type="active site" description="Proton acceptor" evidence="2">
    <location>
        <position position="81"/>
    </location>
</feature>
<name>A0A0A7DN00_9CAUD</name>
<dbReference type="PANTHER" id="PTHR10513">
    <property type="entry name" value="DEOXYNUCLEOSIDE KINASE"/>
    <property type="match status" value="1"/>
</dbReference>
<dbReference type="RefSeq" id="YP_009126493.1">
    <property type="nucleotide sequence ID" value="NC_026609.1"/>
</dbReference>